<keyword evidence="2" id="KW-1185">Reference proteome</keyword>
<evidence type="ECO:0000313" key="2">
    <source>
        <dbReference type="Proteomes" id="UP001295794"/>
    </source>
</evidence>
<name>A0AAD2HR53_9AGAR</name>
<organism evidence="1 2">
    <name type="scientific">Mycena citricolor</name>
    <dbReference type="NCBI Taxonomy" id="2018698"/>
    <lineage>
        <taxon>Eukaryota</taxon>
        <taxon>Fungi</taxon>
        <taxon>Dikarya</taxon>
        <taxon>Basidiomycota</taxon>
        <taxon>Agaricomycotina</taxon>
        <taxon>Agaricomycetes</taxon>
        <taxon>Agaricomycetidae</taxon>
        <taxon>Agaricales</taxon>
        <taxon>Marasmiineae</taxon>
        <taxon>Mycenaceae</taxon>
        <taxon>Mycena</taxon>
    </lineage>
</organism>
<accession>A0AAD2HR53</accession>
<reference evidence="1" key="1">
    <citation type="submission" date="2023-11" db="EMBL/GenBank/DDBJ databases">
        <authorList>
            <person name="De Vega J J."/>
            <person name="De Vega J J."/>
        </authorList>
    </citation>
    <scope>NUCLEOTIDE SEQUENCE</scope>
</reference>
<sequence length="89" mass="10163">MLLELLSGPHIKLELLAALTKFLTPPSSAMDLEWADTIYRPKTHFGSIVLYRFCQAWCRMLIEMALGSWIEPRSEDAPEAQIMELSIPE</sequence>
<protein>
    <submittedName>
        <fullName evidence="1">Uncharacterized protein</fullName>
    </submittedName>
</protein>
<dbReference type="Proteomes" id="UP001295794">
    <property type="component" value="Unassembled WGS sequence"/>
</dbReference>
<dbReference type="AlphaFoldDB" id="A0AAD2HR53"/>
<proteinExistence type="predicted"/>
<evidence type="ECO:0000313" key="1">
    <source>
        <dbReference type="EMBL" id="CAK5280626.1"/>
    </source>
</evidence>
<comment type="caution">
    <text evidence="1">The sequence shown here is derived from an EMBL/GenBank/DDBJ whole genome shotgun (WGS) entry which is preliminary data.</text>
</comment>
<gene>
    <name evidence="1" type="ORF">MYCIT1_LOCUS31168</name>
</gene>
<dbReference type="EMBL" id="CAVNYO010000440">
    <property type="protein sequence ID" value="CAK5280626.1"/>
    <property type="molecule type" value="Genomic_DNA"/>
</dbReference>